<evidence type="ECO:0000256" key="1">
    <source>
        <dbReference type="RuleBase" id="RU363072"/>
    </source>
</evidence>
<evidence type="ECO:0000259" key="3">
    <source>
        <dbReference type="PROSITE" id="PS51272"/>
    </source>
</evidence>
<gene>
    <name evidence="4" type="ORF">NG743_25700</name>
</gene>
<feature type="domain" description="SLH" evidence="3">
    <location>
        <begin position="76"/>
        <end position="139"/>
    </location>
</feature>
<evidence type="ECO:0000313" key="5">
    <source>
        <dbReference type="Proteomes" id="UP001057561"/>
    </source>
</evidence>
<comment type="similarity">
    <text evidence="1">Belongs to the OprB family.</text>
</comment>
<dbReference type="Proteomes" id="UP001057561">
    <property type="component" value="Chromosome"/>
</dbReference>
<keyword evidence="1" id="KW-0732">Signal</keyword>
<dbReference type="EMBL" id="CP099464">
    <property type="protein sequence ID" value="UUO15345.1"/>
    <property type="molecule type" value="Genomic_DNA"/>
</dbReference>
<accession>A0ABY5LXG2</accession>
<feature type="signal peptide" evidence="1">
    <location>
        <begin position="1"/>
        <end position="22"/>
    </location>
</feature>
<dbReference type="RefSeq" id="WP_257121168.1">
    <property type="nucleotide sequence ID" value="NZ_CP099464.1"/>
</dbReference>
<dbReference type="InterPro" id="IPR051465">
    <property type="entry name" value="Cell_Envelope_Struct_Comp"/>
</dbReference>
<dbReference type="InterPro" id="IPR047684">
    <property type="entry name" value="Por_som-like"/>
</dbReference>
<dbReference type="InterPro" id="IPR007049">
    <property type="entry name" value="Carb-sel_porin_OprB"/>
</dbReference>
<keyword evidence="2" id="KW-0175">Coiled coil</keyword>
<dbReference type="PANTHER" id="PTHR43308:SF1">
    <property type="entry name" value="OUTER MEMBRANE PROTEIN ALPHA"/>
    <property type="match status" value="1"/>
</dbReference>
<evidence type="ECO:0000256" key="2">
    <source>
        <dbReference type="SAM" id="Coils"/>
    </source>
</evidence>
<organism evidence="4 5">
    <name type="scientific">Dolichospermum heterosporum TAC447</name>
    <dbReference type="NCBI Taxonomy" id="747523"/>
    <lineage>
        <taxon>Bacteria</taxon>
        <taxon>Bacillati</taxon>
        <taxon>Cyanobacteriota</taxon>
        <taxon>Cyanophyceae</taxon>
        <taxon>Nostocales</taxon>
        <taxon>Aphanizomenonaceae</taxon>
        <taxon>Dolichospermum</taxon>
        <taxon>Dolichospermum heterosporum</taxon>
    </lineage>
</organism>
<reference evidence="4" key="1">
    <citation type="submission" date="2022-06" db="EMBL/GenBank/DDBJ databases">
        <title>Nostosin G and Spiroidesin B from the Cyanobacterium Dolichospermum sp. NIES-1697.</title>
        <authorList>
            <person name="Phan C.-S."/>
            <person name="Mehjabin J.J."/>
            <person name="Anas A.R.J."/>
            <person name="Hayasaka M."/>
            <person name="Onoki R."/>
            <person name="Wang J."/>
            <person name="Umezawa T."/>
            <person name="Washio K."/>
            <person name="Morikawa M."/>
            <person name="Okino T."/>
        </authorList>
    </citation>
    <scope>NUCLEOTIDE SEQUENCE</scope>
    <source>
        <strain evidence="4">NIES-1697</strain>
    </source>
</reference>
<protein>
    <submittedName>
        <fullName evidence="4">Iron uptake porin</fullName>
    </submittedName>
</protein>
<name>A0ABY5LXG2_9CYAN</name>
<dbReference type="NCBIfam" id="NF033921">
    <property type="entry name" value="por_somb"/>
    <property type="match status" value="1"/>
</dbReference>
<keyword evidence="5" id="KW-1185">Reference proteome</keyword>
<proteinExistence type="inferred from homology"/>
<sequence>MKKNTGNLLLTLPMSVFLLVLAASTKTLANEIGGENETIGKETLSPVSIIPESDKVAQIIAQKEPSSSSEESQLTSVSQLSDVQPSDWAYEALKSLIERYDCLVGSDTKYRGNRALTRYEFAAGLNACLDQINKLIALSTSDLALKTDLETIQRLNEEFNAELTVLRGRLDTIEARTTELEANRFSTTTKLQGEAQFVVGGVLAGNNVVTKQPAPRTITFSERVRLILNTSFTGKDQLRLTLSGGNINSLGGVPNPRGTGTGLSTNNPTGGIFGTFDSRTADNASPSFGANQIVLGGIRYRFPVGKKTQFNIFAQSDGANEIGLSGPTNPFEGSASNGISRFSRRNMVYNYGDTGPGVAILHDLNKQFQLGLSYSAPNGDNPAPNNGLFTGRYVAFGQVTYFSPKKNFRLGLSYANTYSPAGTLGQGGTNFGPAAGSNLANSTISTNPANAARGIVDKGTVGNLYGLGALYKLNPRLAINSFVGYSAHRYLGQGDGQVWNWGVGLTSPDLGKKGSIGAIFVGVAPTLTALSKNVDLGVGKGQADKDTSLHVEGWYQYKLTDNIEVTPGFIWVTAPNSDTTNPGSVVGWLRTTFRF</sequence>
<feature type="coiled-coil region" evidence="2">
    <location>
        <begin position="149"/>
        <end position="176"/>
    </location>
</feature>
<dbReference type="Pfam" id="PF04966">
    <property type="entry name" value="OprB"/>
    <property type="match status" value="1"/>
</dbReference>
<feature type="chain" id="PRO_5044953143" evidence="1">
    <location>
        <begin position="23"/>
        <end position="595"/>
    </location>
</feature>
<dbReference type="PROSITE" id="PS51272">
    <property type="entry name" value="SLH"/>
    <property type="match status" value="1"/>
</dbReference>
<dbReference type="InterPro" id="IPR001119">
    <property type="entry name" value="SLH_dom"/>
</dbReference>
<evidence type="ECO:0000313" key="4">
    <source>
        <dbReference type="EMBL" id="UUO15345.1"/>
    </source>
</evidence>
<dbReference type="PANTHER" id="PTHR43308">
    <property type="entry name" value="OUTER MEMBRANE PROTEIN ALPHA-RELATED"/>
    <property type="match status" value="1"/>
</dbReference>